<comment type="subcellular location">
    <subcellularLocation>
        <location evidence="1">Membrane</location>
        <topology evidence="1">Multi-pass membrane protein</topology>
    </subcellularLocation>
</comment>
<protein>
    <submittedName>
        <fullName evidence="7">Organic cation transporter protein-like protein</fullName>
    </submittedName>
</protein>
<dbReference type="InterPro" id="IPR005828">
    <property type="entry name" value="MFS_sugar_transport-like"/>
</dbReference>
<name>A0A443RTB4_9ACAR</name>
<evidence type="ECO:0000256" key="3">
    <source>
        <dbReference type="ARBA" id="ARBA00022989"/>
    </source>
</evidence>
<keyword evidence="4 5" id="KW-0472">Membrane</keyword>
<keyword evidence="3 5" id="KW-1133">Transmembrane helix</keyword>
<reference evidence="7 8" key="1">
    <citation type="journal article" date="2018" name="Gigascience">
        <title>Genomes of trombidid mites reveal novel predicted allergens and laterally-transferred genes associated with secondary metabolism.</title>
        <authorList>
            <person name="Dong X."/>
            <person name="Chaisiri K."/>
            <person name="Xia D."/>
            <person name="Armstrong S.D."/>
            <person name="Fang Y."/>
            <person name="Donnelly M.J."/>
            <person name="Kadowaki T."/>
            <person name="McGarry J.W."/>
            <person name="Darby A.C."/>
            <person name="Makepeace B.L."/>
        </authorList>
    </citation>
    <scope>NUCLEOTIDE SEQUENCE [LARGE SCALE GENOMIC DNA]</scope>
    <source>
        <strain evidence="7">UoL-UT</strain>
    </source>
</reference>
<dbReference type="PROSITE" id="PS50850">
    <property type="entry name" value="MFS"/>
    <property type="match status" value="1"/>
</dbReference>
<feature type="transmembrane region" description="Helical" evidence="5">
    <location>
        <begin position="41"/>
        <end position="63"/>
    </location>
</feature>
<dbReference type="PANTHER" id="PTHR24064">
    <property type="entry name" value="SOLUTE CARRIER FAMILY 22 MEMBER"/>
    <property type="match status" value="1"/>
</dbReference>
<organism evidence="7 8">
    <name type="scientific">Leptotrombidium deliense</name>
    <dbReference type="NCBI Taxonomy" id="299467"/>
    <lineage>
        <taxon>Eukaryota</taxon>
        <taxon>Metazoa</taxon>
        <taxon>Ecdysozoa</taxon>
        <taxon>Arthropoda</taxon>
        <taxon>Chelicerata</taxon>
        <taxon>Arachnida</taxon>
        <taxon>Acari</taxon>
        <taxon>Acariformes</taxon>
        <taxon>Trombidiformes</taxon>
        <taxon>Prostigmata</taxon>
        <taxon>Anystina</taxon>
        <taxon>Parasitengona</taxon>
        <taxon>Trombiculoidea</taxon>
        <taxon>Trombiculidae</taxon>
        <taxon>Leptotrombidium</taxon>
    </lineage>
</organism>
<dbReference type="STRING" id="299467.A0A443RTB4"/>
<evidence type="ECO:0000313" key="7">
    <source>
        <dbReference type="EMBL" id="RWS18389.1"/>
    </source>
</evidence>
<dbReference type="EMBL" id="NCKV01040368">
    <property type="protein sequence ID" value="RWS18389.1"/>
    <property type="molecule type" value="Genomic_DNA"/>
</dbReference>
<gene>
    <name evidence="7" type="ORF">B4U80_12510</name>
</gene>
<dbReference type="OrthoDB" id="6510545at2759"/>
<dbReference type="SUPFAM" id="SSF103473">
    <property type="entry name" value="MFS general substrate transporter"/>
    <property type="match status" value="1"/>
</dbReference>
<comment type="caution">
    <text evidence="7">The sequence shown here is derived from an EMBL/GenBank/DDBJ whole genome shotgun (WGS) entry which is preliminary data.</text>
</comment>
<dbReference type="GO" id="GO:0016020">
    <property type="term" value="C:membrane"/>
    <property type="evidence" value="ECO:0007669"/>
    <property type="project" value="UniProtKB-SubCell"/>
</dbReference>
<proteinExistence type="predicted"/>
<sequence>FDLTCGRSWLASMTQSAYMAGSMVAVVGLGQASDNFGRLPIIWGSFFVEIIAAISLTFSVNIYQYLISRFFLAVGASGRWATGFVLS</sequence>
<keyword evidence="2 5" id="KW-0812">Transmembrane</keyword>
<evidence type="ECO:0000259" key="6">
    <source>
        <dbReference type="PROSITE" id="PS50850"/>
    </source>
</evidence>
<dbReference type="InterPro" id="IPR036259">
    <property type="entry name" value="MFS_trans_sf"/>
</dbReference>
<evidence type="ECO:0000256" key="5">
    <source>
        <dbReference type="SAM" id="Phobius"/>
    </source>
</evidence>
<keyword evidence="8" id="KW-1185">Reference proteome</keyword>
<dbReference type="AlphaFoldDB" id="A0A443RTB4"/>
<evidence type="ECO:0000256" key="2">
    <source>
        <dbReference type="ARBA" id="ARBA00022692"/>
    </source>
</evidence>
<dbReference type="InterPro" id="IPR020846">
    <property type="entry name" value="MFS_dom"/>
</dbReference>
<feature type="domain" description="Major facilitator superfamily (MFS) profile" evidence="6">
    <location>
        <begin position="1"/>
        <end position="87"/>
    </location>
</feature>
<dbReference type="GO" id="GO:0022857">
    <property type="term" value="F:transmembrane transporter activity"/>
    <property type="evidence" value="ECO:0007669"/>
    <property type="project" value="InterPro"/>
</dbReference>
<evidence type="ECO:0000256" key="1">
    <source>
        <dbReference type="ARBA" id="ARBA00004141"/>
    </source>
</evidence>
<accession>A0A443RTB4</accession>
<dbReference type="Proteomes" id="UP000288716">
    <property type="component" value="Unassembled WGS sequence"/>
</dbReference>
<dbReference type="Pfam" id="PF00083">
    <property type="entry name" value="Sugar_tr"/>
    <property type="match status" value="1"/>
</dbReference>
<evidence type="ECO:0000313" key="8">
    <source>
        <dbReference type="Proteomes" id="UP000288716"/>
    </source>
</evidence>
<dbReference type="VEuPathDB" id="VectorBase:LDEU013651"/>
<feature type="non-terminal residue" evidence="7">
    <location>
        <position position="1"/>
    </location>
</feature>
<dbReference type="Gene3D" id="1.20.1250.20">
    <property type="entry name" value="MFS general substrate transporter like domains"/>
    <property type="match status" value="1"/>
</dbReference>
<evidence type="ECO:0000256" key="4">
    <source>
        <dbReference type="ARBA" id="ARBA00023136"/>
    </source>
</evidence>